<dbReference type="AlphaFoldDB" id="A0A820A3H9"/>
<dbReference type="EMBL" id="CAJOAZ010008102">
    <property type="protein sequence ID" value="CAF4177338.1"/>
    <property type="molecule type" value="Genomic_DNA"/>
</dbReference>
<dbReference type="SUPFAM" id="SSF52540">
    <property type="entry name" value="P-loop containing nucleoside triphosphate hydrolases"/>
    <property type="match status" value="1"/>
</dbReference>
<dbReference type="InterPro" id="IPR027417">
    <property type="entry name" value="P-loop_NTPase"/>
</dbReference>
<dbReference type="GO" id="GO:0016887">
    <property type="term" value="F:ATP hydrolysis activity"/>
    <property type="evidence" value="ECO:0007669"/>
    <property type="project" value="InterPro"/>
</dbReference>
<proteinExistence type="predicted"/>
<comment type="caution">
    <text evidence="3">The sequence shown here is derived from an EMBL/GenBank/DDBJ whole genome shotgun (WGS) entry which is preliminary data.</text>
</comment>
<name>A0A820A3H9_9BILA</name>
<protein>
    <recommendedName>
        <fullName evidence="2">ABC transporter domain-containing protein</fullName>
    </recommendedName>
</protein>
<dbReference type="InterPro" id="IPR003439">
    <property type="entry name" value="ABC_transporter-like_ATP-bd"/>
</dbReference>
<dbReference type="PANTHER" id="PTHR19241">
    <property type="entry name" value="ATP-BINDING CASSETTE TRANSPORTER"/>
    <property type="match status" value="1"/>
</dbReference>
<feature type="non-terminal residue" evidence="3">
    <location>
        <position position="1"/>
    </location>
</feature>
<evidence type="ECO:0000313" key="3">
    <source>
        <dbReference type="EMBL" id="CAF4177338.1"/>
    </source>
</evidence>
<dbReference type="Proteomes" id="UP000663844">
    <property type="component" value="Unassembled WGS sequence"/>
</dbReference>
<dbReference type="Gene3D" id="3.40.50.300">
    <property type="entry name" value="P-loop containing nucleotide triphosphate hydrolases"/>
    <property type="match status" value="1"/>
</dbReference>
<evidence type="ECO:0000259" key="2">
    <source>
        <dbReference type="Pfam" id="PF00005"/>
    </source>
</evidence>
<dbReference type="GO" id="GO:0005524">
    <property type="term" value="F:ATP binding"/>
    <property type="evidence" value="ECO:0007669"/>
    <property type="project" value="InterPro"/>
</dbReference>
<dbReference type="Pfam" id="PF00005">
    <property type="entry name" value="ABC_tran"/>
    <property type="match status" value="1"/>
</dbReference>
<feature type="domain" description="ABC transporter" evidence="2">
    <location>
        <begin position="45"/>
        <end position="78"/>
    </location>
</feature>
<sequence>DGARTLAALSSHITVTFHNVSKVINVPAKMIDSSSKERFIERKLLDQVSGQIQPGQIVALMGPSGCGKTTLLNTLAGRAFLYNVLFVNENQFFVLYR</sequence>
<keyword evidence="1" id="KW-0813">Transport</keyword>
<evidence type="ECO:0000313" key="4">
    <source>
        <dbReference type="Proteomes" id="UP000663844"/>
    </source>
</evidence>
<gene>
    <name evidence="3" type="ORF">OXD698_LOCUS39523</name>
</gene>
<accession>A0A820A3H9</accession>
<reference evidence="3" key="1">
    <citation type="submission" date="2021-02" db="EMBL/GenBank/DDBJ databases">
        <authorList>
            <person name="Nowell W R."/>
        </authorList>
    </citation>
    <scope>NUCLEOTIDE SEQUENCE</scope>
</reference>
<organism evidence="3 4">
    <name type="scientific">Adineta steineri</name>
    <dbReference type="NCBI Taxonomy" id="433720"/>
    <lineage>
        <taxon>Eukaryota</taxon>
        <taxon>Metazoa</taxon>
        <taxon>Spiralia</taxon>
        <taxon>Gnathifera</taxon>
        <taxon>Rotifera</taxon>
        <taxon>Eurotatoria</taxon>
        <taxon>Bdelloidea</taxon>
        <taxon>Adinetida</taxon>
        <taxon>Adinetidae</taxon>
        <taxon>Adineta</taxon>
    </lineage>
</organism>
<evidence type="ECO:0000256" key="1">
    <source>
        <dbReference type="ARBA" id="ARBA00022448"/>
    </source>
</evidence>